<feature type="domain" description="Collagen binding" evidence="1">
    <location>
        <begin position="100"/>
        <end position="219"/>
    </location>
</feature>
<evidence type="ECO:0000259" key="1">
    <source>
        <dbReference type="Pfam" id="PF05737"/>
    </source>
</evidence>
<organism evidence="2 3">
    <name type="scientific">Abiotrophia defectiva</name>
    <name type="common">Streptococcus defectivus</name>
    <dbReference type="NCBI Taxonomy" id="46125"/>
    <lineage>
        <taxon>Bacteria</taxon>
        <taxon>Bacillati</taxon>
        <taxon>Bacillota</taxon>
        <taxon>Bacilli</taxon>
        <taxon>Lactobacillales</taxon>
        <taxon>Aerococcaceae</taxon>
        <taxon>Abiotrophia</taxon>
    </lineage>
</organism>
<proteinExistence type="predicted"/>
<accession>A0A929MQX4</accession>
<dbReference type="Pfam" id="PF05737">
    <property type="entry name" value="Collagen_bind"/>
    <property type="match status" value="1"/>
</dbReference>
<dbReference type="Proteomes" id="UP000757900">
    <property type="component" value="Unassembled WGS sequence"/>
</dbReference>
<dbReference type="SUPFAM" id="SSF49401">
    <property type="entry name" value="Bacterial adhesins"/>
    <property type="match status" value="1"/>
</dbReference>
<reference evidence="2" key="1">
    <citation type="submission" date="2020-04" db="EMBL/GenBank/DDBJ databases">
        <title>Deep metagenomics examines the oral microbiome during advanced dental caries in children, revealing novel taxa and co-occurrences with host molecules.</title>
        <authorList>
            <person name="Baker J.L."/>
            <person name="Morton J.T."/>
            <person name="Dinis M."/>
            <person name="Alvarez R."/>
            <person name="Tran N.C."/>
            <person name="Knight R."/>
            <person name="Edlund A."/>
        </authorList>
    </citation>
    <scope>NUCLEOTIDE SEQUENCE</scope>
    <source>
        <strain evidence="2">JCVI_23_bin.16</strain>
    </source>
</reference>
<dbReference type="Gene3D" id="2.60.40.740">
    <property type="match status" value="1"/>
</dbReference>
<comment type="caution">
    <text evidence="2">The sequence shown here is derived from an EMBL/GenBank/DDBJ whole genome shotgun (WGS) entry which is preliminary data.</text>
</comment>
<protein>
    <recommendedName>
        <fullName evidence="1">Collagen binding domain-containing protein</fullName>
    </recommendedName>
</protein>
<sequence>VYKVPNEFKIESDSTTEIFGNDGVTKVAELTTNKSANTATVTVSNEDYFANLPEEKQISALFTVVWADNVELNKSYPIDIPGAGVYNLTRIVPDEDPTGFTKWGVQDTNDPNYINWYIRVNKYANPYEGVSIQDTIPEGQVLASEITGYYFTEWGKDEHHPLLNPSHIVVQDSNHFTITPNGNGDLTNQGLYVVYKTRITAPVDNTTKKAFNNVKITTSTENFDVEG</sequence>
<evidence type="ECO:0000313" key="3">
    <source>
        <dbReference type="Proteomes" id="UP000757900"/>
    </source>
</evidence>
<dbReference type="InterPro" id="IPR008456">
    <property type="entry name" value="Collagen-bd_dom"/>
</dbReference>
<feature type="non-terminal residue" evidence="2">
    <location>
        <position position="1"/>
    </location>
</feature>
<feature type="non-terminal residue" evidence="2">
    <location>
        <position position="227"/>
    </location>
</feature>
<name>A0A929MQX4_ABIDE</name>
<evidence type="ECO:0000313" key="2">
    <source>
        <dbReference type="EMBL" id="MBF0935878.1"/>
    </source>
</evidence>
<gene>
    <name evidence="2" type="ORF">HXK00_09625</name>
</gene>
<dbReference type="EMBL" id="JABZFV010000457">
    <property type="protein sequence ID" value="MBF0935878.1"/>
    <property type="molecule type" value="Genomic_DNA"/>
</dbReference>
<dbReference type="GO" id="GO:0005518">
    <property type="term" value="F:collagen binding"/>
    <property type="evidence" value="ECO:0007669"/>
    <property type="project" value="InterPro"/>
</dbReference>
<dbReference type="InterPro" id="IPR008966">
    <property type="entry name" value="Adhesion_dom_sf"/>
</dbReference>
<dbReference type="AlphaFoldDB" id="A0A929MQX4"/>